<feature type="region of interest" description="Disordered" evidence="1">
    <location>
        <begin position="124"/>
        <end position="150"/>
    </location>
</feature>
<evidence type="ECO:0000313" key="4">
    <source>
        <dbReference type="Proteomes" id="UP000654304"/>
    </source>
</evidence>
<protein>
    <recommendedName>
        <fullName evidence="2">GPI inositol-deacylase PGAP1-like alpha/beta domain-containing protein</fullName>
    </recommendedName>
</protein>
<dbReference type="SUPFAM" id="SSF53474">
    <property type="entry name" value="alpha/beta-Hydrolases"/>
    <property type="match status" value="1"/>
</dbReference>
<evidence type="ECO:0000313" key="3">
    <source>
        <dbReference type="EMBL" id="MBC3930659.1"/>
    </source>
</evidence>
<dbReference type="InterPro" id="IPR012908">
    <property type="entry name" value="PGAP1-ab_dom-like"/>
</dbReference>
<gene>
    <name evidence="3" type="ORF">H8K43_03155</name>
</gene>
<comment type="caution">
    <text evidence="3">The sequence shown here is derived from an EMBL/GenBank/DDBJ whole genome shotgun (WGS) entry which is preliminary data.</text>
</comment>
<name>A0ABR7A172_9BURK</name>
<accession>A0ABR7A172</accession>
<organism evidence="3 4">
    <name type="scientific">Undibacterium curvum</name>
    <dbReference type="NCBI Taxonomy" id="2762294"/>
    <lineage>
        <taxon>Bacteria</taxon>
        <taxon>Pseudomonadati</taxon>
        <taxon>Pseudomonadota</taxon>
        <taxon>Betaproteobacteria</taxon>
        <taxon>Burkholderiales</taxon>
        <taxon>Oxalobacteraceae</taxon>
        <taxon>Undibacterium</taxon>
    </lineage>
</organism>
<keyword evidence="4" id="KW-1185">Reference proteome</keyword>
<dbReference type="EMBL" id="JACOGD010000002">
    <property type="protein sequence ID" value="MBC3930659.1"/>
    <property type="molecule type" value="Genomic_DNA"/>
</dbReference>
<dbReference type="InterPro" id="IPR029058">
    <property type="entry name" value="AB_hydrolase_fold"/>
</dbReference>
<evidence type="ECO:0000256" key="1">
    <source>
        <dbReference type="SAM" id="MobiDB-lite"/>
    </source>
</evidence>
<dbReference type="Proteomes" id="UP000654304">
    <property type="component" value="Unassembled WGS sequence"/>
</dbReference>
<evidence type="ECO:0000259" key="2">
    <source>
        <dbReference type="Pfam" id="PF07819"/>
    </source>
</evidence>
<reference evidence="3 4" key="1">
    <citation type="submission" date="2020-08" db="EMBL/GenBank/DDBJ databases">
        <title>Novel species isolated from subtropical streams in China.</title>
        <authorList>
            <person name="Lu H."/>
        </authorList>
    </citation>
    <scope>NUCLEOTIDE SEQUENCE [LARGE SCALE GENOMIC DNA]</scope>
    <source>
        <strain evidence="3 4">CY22W</strain>
    </source>
</reference>
<feature type="domain" description="GPI inositol-deacylase PGAP1-like alpha/beta" evidence="2">
    <location>
        <begin position="268"/>
        <end position="312"/>
    </location>
</feature>
<dbReference type="Pfam" id="PF07819">
    <property type="entry name" value="PGAP1"/>
    <property type="match status" value="1"/>
</dbReference>
<dbReference type="RefSeq" id="WP_186902535.1">
    <property type="nucleotide sequence ID" value="NZ_JACOGD010000002.1"/>
</dbReference>
<sequence length="606" mass="66971">MTQSDAVPDNINPNDEWVDFTWGVDGSAQVAVQMTPIKDRSKVRMRIPPAKLIPIVFLPGIMGSNLRMTRSRQQLMERKNNSAWRPDAIKPFDTHDFPAKERQLRLDPDATEVDYYEMTNANGEFDATGDLTESSDKRHSNVPDDLPDIGLLRSDPHTGKVFFSAAQKARARGWSEVMFGSYGDILKLMEAQLNQILETRDGKRQPKKSWLDNNPFLHRGGEVLGRAGFKMGNANLPPIEDEEILKIGECWYPVHAMGYNWLRSNGENAKVLAQRIRDLINNYQQKGRDCPGVILVTHSMGGLLARALIHPDYGNIADKVLGIYHNVMPTVGAAAAYKRMRAGFGGEGSGLVASVVEKELGNNAPKCVAVLANAQGGLELLPFNSYGKHWLKVVDADGKELGSWPAEDAVQEVYTDNQAWWRLINPDWIDPAQQVSKDPSQGGKTAKQIGANATNNRIERARDFSEAIAQTFAKPSYASYGVGNFYPAWGNIVWQVSKGNPVSAGDPKQWTLLSDTGNGTVMVKGVDGQPLSLSIQAPQQLGDGTVPSERSAKRVQAQLCFEQIGYDHQGSYQNSSVQDSTLYSIVKIASAYQPAWWAKPNYKEKP</sequence>
<proteinExistence type="predicted"/>
<dbReference type="Gene3D" id="3.40.50.1820">
    <property type="entry name" value="alpha/beta hydrolase"/>
    <property type="match status" value="1"/>
</dbReference>